<feature type="compositionally biased region" description="Basic and acidic residues" evidence="6">
    <location>
        <begin position="591"/>
        <end position="605"/>
    </location>
</feature>
<dbReference type="AlphaFoldDB" id="A0A8B9NDD0"/>
<dbReference type="SMART" id="SM00775">
    <property type="entry name" value="LNS2"/>
    <property type="match status" value="1"/>
</dbReference>
<dbReference type="Ensembl" id="ENSANIT00000022002.1">
    <property type="protein sequence ID" value="ENSANIP00000021300.1"/>
    <property type="gene ID" value="ENSANIG00000014337.1"/>
</dbReference>
<dbReference type="GO" id="GO:0071944">
    <property type="term" value="C:cell periphery"/>
    <property type="evidence" value="ECO:0007669"/>
    <property type="project" value="UniProtKB-ARBA"/>
</dbReference>
<dbReference type="PRINTS" id="PR00391">
    <property type="entry name" value="PITRANSFER"/>
</dbReference>
<proteinExistence type="inferred from homology"/>
<dbReference type="PANTHER" id="PTHR10658:SF41">
    <property type="entry name" value="MEMBRANE-ASSOCIATED PHOSPHATIDYLINOSITOL TRANSFER PROTEIN 2"/>
    <property type="match status" value="1"/>
</dbReference>
<keyword evidence="4" id="KW-0597">Phosphoprotein</keyword>
<feature type="compositionally biased region" description="Basic and acidic residues" evidence="6">
    <location>
        <begin position="305"/>
        <end position="315"/>
    </location>
</feature>
<dbReference type="SMART" id="SM01127">
    <property type="entry name" value="DDHD"/>
    <property type="match status" value="1"/>
</dbReference>
<dbReference type="GO" id="GO:0031210">
    <property type="term" value="F:phosphatidylcholine binding"/>
    <property type="evidence" value="ECO:0007669"/>
    <property type="project" value="TreeGrafter"/>
</dbReference>
<dbReference type="Pfam" id="PF02862">
    <property type="entry name" value="DDHD"/>
    <property type="match status" value="2"/>
</dbReference>
<dbReference type="InterPro" id="IPR055261">
    <property type="entry name" value="PI_transfer_N"/>
</dbReference>
<dbReference type="InterPro" id="IPR031315">
    <property type="entry name" value="LNS2/PITP"/>
</dbReference>
<evidence type="ECO:0000256" key="2">
    <source>
        <dbReference type="ARBA" id="ARBA00010316"/>
    </source>
</evidence>
<feature type="region of interest" description="Disordered" evidence="6">
    <location>
        <begin position="218"/>
        <end position="315"/>
    </location>
</feature>
<keyword evidence="9" id="KW-1185">Reference proteome</keyword>
<feature type="compositionally biased region" description="Polar residues" evidence="6">
    <location>
        <begin position="237"/>
        <end position="257"/>
    </location>
</feature>
<evidence type="ECO:0000313" key="8">
    <source>
        <dbReference type="Ensembl" id="ENSANIP00000021300.1"/>
    </source>
</evidence>
<dbReference type="Pfam" id="PF24694">
    <property type="entry name" value="LNS2_PITM1-3"/>
    <property type="match status" value="1"/>
</dbReference>
<feature type="compositionally biased region" description="Low complexity" evidence="6">
    <location>
        <begin position="258"/>
        <end position="281"/>
    </location>
</feature>
<organism evidence="8 9">
    <name type="scientific">Accipiter nisus</name>
    <name type="common">Eurasian sparrowhawk</name>
    <dbReference type="NCBI Taxonomy" id="211598"/>
    <lineage>
        <taxon>Eukaryota</taxon>
        <taxon>Metazoa</taxon>
        <taxon>Chordata</taxon>
        <taxon>Craniata</taxon>
        <taxon>Vertebrata</taxon>
        <taxon>Euteleostomi</taxon>
        <taxon>Archelosauria</taxon>
        <taxon>Archosauria</taxon>
        <taxon>Dinosauria</taxon>
        <taxon>Saurischia</taxon>
        <taxon>Theropoda</taxon>
        <taxon>Coelurosauria</taxon>
        <taxon>Aves</taxon>
        <taxon>Neognathae</taxon>
        <taxon>Neoaves</taxon>
        <taxon>Telluraves</taxon>
        <taxon>Accipitrimorphae</taxon>
        <taxon>Accipitriformes</taxon>
        <taxon>Accipitridae</taxon>
        <taxon>Accipitrinae</taxon>
        <taxon>Accipiter</taxon>
    </lineage>
</organism>
<dbReference type="GO" id="GO:0005737">
    <property type="term" value="C:cytoplasm"/>
    <property type="evidence" value="ECO:0007669"/>
    <property type="project" value="UniProtKB-ARBA"/>
</dbReference>
<dbReference type="SUPFAM" id="SSF55961">
    <property type="entry name" value="Bet v1-like"/>
    <property type="match status" value="1"/>
</dbReference>
<dbReference type="PANTHER" id="PTHR10658">
    <property type="entry name" value="PHOSPHATIDYLINOSITOL TRANSFER PROTEIN"/>
    <property type="match status" value="1"/>
</dbReference>
<dbReference type="InterPro" id="IPR023214">
    <property type="entry name" value="HAD_sf"/>
</dbReference>
<dbReference type="FunFam" id="3.40.50.1000:FF:000173">
    <property type="entry name" value="Membrane-associated phosphatidylinositol transfer protein 2"/>
    <property type="match status" value="1"/>
</dbReference>
<evidence type="ECO:0000256" key="6">
    <source>
        <dbReference type="SAM" id="MobiDB-lite"/>
    </source>
</evidence>
<feature type="domain" description="DDHD" evidence="7">
    <location>
        <begin position="652"/>
        <end position="791"/>
    </location>
</feature>
<feature type="compositionally biased region" description="Polar residues" evidence="6">
    <location>
        <begin position="1123"/>
        <end position="1135"/>
    </location>
</feature>
<feature type="region of interest" description="Disordered" evidence="6">
    <location>
        <begin position="572"/>
        <end position="608"/>
    </location>
</feature>
<feature type="compositionally biased region" description="Basic and acidic residues" evidence="6">
    <location>
        <begin position="1137"/>
        <end position="1158"/>
    </location>
</feature>
<reference evidence="8" key="2">
    <citation type="submission" date="2025-09" db="UniProtKB">
        <authorList>
            <consortium name="Ensembl"/>
        </authorList>
    </citation>
    <scope>IDENTIFICATION</scope>
</reference>
<dbReference type="GO" id="GO:0035091">
    <property type="term" value="F:phosphatidylinositol binding"/>
    <property type="evidence" value="ECO:0007669"/>
    <property type="project" value="TreeGrafter"/>
</dbReference>
<dbReference type="Pfam" id="PF24695">
    <property type="entry name" value="PITM1-3"/>
    <property type="match status" value="1"/>
</dbReference>
<dbReference type="InterPro" id="IPR023393">
    <property type="entry name" value="START-like_dom_sf"/>
</dbReference>
<comment type="subcellular location">
    <subcellularLocation>
        <location evidence="1">Endomembrane system</location>
        <topology evidence="1">Peripheral membrane protein</topology>
    </subcellularLocation>
</comment>
<dbReference type="Pfam" id="PF02121">
    <property type="entry name" value="IP_trans"/>
    <property type="match status" value="1"/>
</dbReference>
<dbReference type="SUPFAM" id="SSF56784">
    <property type="entry name" value="HAD-like"/>
    <property type="match status" value="1"/>
</dbReference>
<feature type="region of interest" description="Disordered" evidence="6">
    <location>
        <begin position="1122"/>
        <end position="1184"/>
    </location>
</feature>
<keyword evidence="3" id="KW-0488">Methylation</keyword>
<sequence length="1184" mass="132993">MDGPGGNGQYTHKVYHIGMHIPSWFRSILPKAALRVEEESWNAYPYTRTRYTCPFVEKFSIDIETYYKTDPGEHVNVFNLSPAEKRQTILDPIDIVKDPIPPHEYKAEEDPKLYKSVKTKRGPLSEDWIQEYKNNPGKYPIMCAYKLCKVEFRYWGMQSKIERFIHDVGLRKVMVRAHRQAWCWQDEWYGLTIEDIRQLEKEAQLMLAQKMAQFCGENDTEQHSVKDAPAEKDIEANTVSPVDTEDATGNSETASGRSLTKQWSTSSKSSRSSKRGASPSRHSISEWRMQSIARDSDDSSDDEFFDAHEDLSDNEEMFPKEITKWSSNDLMDKIETPECDDVQGDLYHETSAEYHVGSSVERLSIIEDESVQPLMQPSKIHVLLLVLHGGNILDSGSGDQSSKQGDVNTITTVFDTVMRVHYPAALGHIAIRLVPCPAICSEAFSLVSSLSPYSYDEGCLSNSQDHIPLAALPLLATSSPQYQEAVATVIVRANQAYSEFIRSQEGMSFNGQVCLVGDCVGGILGFDALCYSNQTVSESQNSSRRGSVVSVQDTDLLSPGITVNNSYCSSGSNLESSRHLSRSNIDIPRSNGEDPKKQLPRKRSDSSTYELDTIKQHQAFLSSLHSSVLRNDPGSRRSSSSTMLDGGNIGKFEFEITDFFLFGSPLGLVLALRKTVIPALDIFQLRPACQQVYNLFHPADPSASRLEPLLERKFYLLPPFNIPRYQRFPLGDGNSAVLVAAKWWGTKRIDYALYCPDALTAFPTVALPHLFHASYWESTDVVSFLLRQVMRHENSSVLELDGKEVSVFTPSKPREKWLRKRTHVKLRNVTANHRINDTIANEDGPQTLTGRFMYGPLDMVTLTGEKVDIHIMTQPPSGEWVYFDTEISNSSGRISYVIPENRRLGIGVYPVKMVVRGDHTYADSYITVLPKGTEFVVFSIDGSFAASVSIMGSDPKVRAGAVDVVRHWQDLGYLIIYVTGRPDMQKQRVVAWLAQHNFPHGIVSFCDGLVHDPLRHKANFLKSLITDLHMRIHAAYGSTKDISVYSSISLPPTHIYIVGRPTKKLQSQCQFITEGYAAHLAQLEYNHRSRPAKNTTRMALRKGSFGLPSQTEFLRKRNHLLRTISSQPSATSGSTGHRPERTQSQSDSDKERDRERSQRSMSIATGCWGRSTASRLESGLLGQK</sequence>
<keyword evidence="5" id="KW-0106">Calcium</keyword>
<dbReference type="FunFam" id="3.30.530.20:FF:000028">
    <property type="entry name" value="Phosphatidylinositol transfer protein 5"/>
    <property type="match status" value="1"/>
</dbReference>
<evidence type="ECO:0000256" key="1">
    <source>
        <dbReference type="ARBA" id="ARBA00004184"/>
    </source>
</evidence>
<dbReference type="GO" id="GO:0046872">
    <property type="term" value="F:metal ion binding"/>
    <property type="evidence" value="ECO:0007669"/>
    <property type="project" value="InterPro"/>
</dbReference>
<dbReference type="Proteomes" id="UP000694541">
    <property type="component" value="Unplaced"/>
</dbReference>
<dbReference type="InterPro" id="IPR036412">
    <property type="entry name" value="HAD-like_sf"/>
</dbReference>
<feature type="compositionally biased region" description="Basic and acidic residues" evidence="6">
    <location>
        <begin position="220"/>
        <end position="235"/>
    </location>
</feature>
<dbReference type="GO" id="GO:0008525">
    <property type="term" value="F:phosphatidylcholine transporter activity"/>
    <property type="evidence" value="ECO:0007669"/>
    <property type="project" value="TreeGrafter"/>
</dbReference>
<evidence type="ECO:0000313" key="9">
    <source>
        <dbReference type="Proteomes" id="UP000694541"/>
    </source>
</evidence>
<name>A0A8B9NDD0_9AVES</name>
<dbReference type="GO" id="GO:0008526">
    <property type="term" value="F:phosphatidylinositol transfer activity"/>
    <property type="evidence" value="ECO:0007669"/>
    <property type="project" value="TreeGrafter"/>
</dbReference>
<dbReference type="GO" id="GO:0012505">
    <property type="term" value="C:endomembrane system"/>
    <property type="evidence" value="ECO:0007669"/>
    <property type="project" value="UniProtKB-SubCell"/>
</dbReference>
<evidence type="ECO:0000256" key="4">
    <source>
        <dbReference type="ARBA" id="ARBA00022553"/>
    </source>
</evidence>
<comment type="similarity">
    <text evidence="2">Belongs to the PtdIns transfer protein family. PI transfer class IIA subfamily.</text>
</comment>
<dbReference type="PROSITE" id="PS51043">
    <property type="entry name" value="DDHD"/>
    <property type="match status" value="1"/>
</dbReference>
<evidence type="ECO:0000256" key="5">
    <source>
        <dbReference type="ARBA" id="ARBA00022837"/>
    </source>
</evidence>
<reference evidence="8" key="1">
    <citation type="submission" date="2025-08" db="UniProtKB">
        <authorList>
            <consortium name="Ensembl"/>
        </authorList>
    </citation>
    <scope>IDENTIFICATION</scope>
</reference>
<evidence type="ECO:0000256" key="3">
    <source>
        <dbReference type="ARBA" id="ARBA00022481"/>
    </source>
</evidence>
<dbReference type="Gene3D" id="3.40.50.1000">
    <property type="entry name" value="HAD superfamily/HAD-like"/>
    <property type="match status" value="1"/>
</dbReference>
<accession>A0A8B9NDD0</accession>
<evidence type="ECO:0000259" key="7">
    <source>
        <dbReference type="PROSITE" id="PS51043"/>
    </source>
</evidence>
<protein>
    <submittedName>
        <fullName evidence="8">Phosphatidylinositol transfer protein membrane associated 2</fullName>
    </submittedName>
</protein>
<dbReference type="InterPro" id="IPR004177">
    <property type="entry name" value="DDHD_dom"/>
</dbReference>
<dbReference type="InterPro" id="IPR001666">
    <property type="entry name" value="PI_transfer"/>
</dbReference>
<dbReference type="Gene3D" id="3.30.530.20">
    <property type="match status" value="1"/>
</dbReference>